<accession>A0ABS4IJD7</accession>
<evidence type="ECO:0000256" key="1">
    <source>
        <dbReference type="SAM" id="Phobius"/>
    </source>
</evidence>
<protein>
    <recommendedName>
        <fullName evidence="4">DUF4064 domain-containing protein</fullName>
    </recommendedName>
</protein>
<keyword evidence="1" id="KW-0472">Membrane</keyword>
<dbReference type="EMBL" id="JAGGKX010000010">
    <property type="protein sequence ID" value="MBP1970104.1"/>
    <property type="molecule type" value="Genomic_DNA"/>
</dbReference>
<evidence type="ECO:0000313" key="3">
    <source>
        <dbReference type="Proteomes" id="UP001519345"/>
    </source>
</evidence>
<evidence type="ECO:0008006" key="4">
    <source>
        <dbReference type="Google" id="ProtNLM"/>
    </source>
</evidence>
<dbReference type="Proteomes" id="UP001519345">
    <property type="component" value="Unassembled WGS sequence"/>
</dbReference>
<feature type="transmembrane region" description="Helical" evidence="1">
    <location>
        <begin position="59"/>
        <end position="90"/>
    </location>
</feature>
<sequence length="96" mass="10111">MKKSAMLGGALGILISVIAQLFAVVDDSYTIGNIGFLGMLSGVIGVIAGYQINKKNDVALVGLGIAIILGTIALSFLYLIPTILMIIPFVKVFNKR</sequence>
<feature type="transmembrane region" description="Helical" evidence="1">
    <location>
        <begin position="33"/>
        <end position="52"/>
    </location>
</feature>
<gene>
    <name evidence="2" type="ORF">J2Z83_002220</name>
</gene>
<name>A0ABS4IJD7_9BACI</name>
<keyword evidence="1" id="KW-0812">Transmembrane</keyword>
<proteinExistence type="predicted"/>
<comment type="caution">
    <text evidence="2">The sequence shown here is derived from an EMBL/GenBank/DDBJ whole genome shotgun (WGS) entry which is preliminary data.</text>
</comment>
<reference evidence="2 3" key="1">
    <citation type="submission" date="2021-03" db="EMBL/GenBank/DDBJ databases">
        <title>Genomic Encyclopedia of Type Strains, Phase IV (KMG-IV): sequencing the most valuable type-strain genomes for metagenomic binning, comparative biology and taxonomic classification.</title>
        <authorList>
            <person name="Goeker M."/>
        </authorList>
    </citation>
    <scope>NUCLEOTIDE SEQUENCE [LARGE SCALE GENOMIC DNA]</scope>
    <source>
        <strain evidence="2 3">DSM 25609</strain>
    </source>
</reference>
<dbReference type="RefSeq" id="WP_209463257.1">
    <property type="nucleotide sequence ID" value="NZ_CP110224.1"/>
</dbReference>
<organism evidence="2 3">
    <name type="scientific">Virgibacillus natechei</name>
    <dbReference type="NCBI Taxonomy" id="1216297"/>
    <lineage>
        <taxon>Bacteria</taxon>
        <taxon>Bacillati</taxon>
        <taxon>Bacillota</taxon>
        <taxon>Bacilli</taxon>
        <taxon>Bacillales</taxon>
        <taxon>Bacillaceae</taxon>
        <taxon>Virgibacillus</taxon>
    </lineage>
</organism>
<keyword evidence="1" id="KW-1133">Transmembrane helix</keyword>
<evidence type="ECO:0000313" key="2">
    <source>
        <dbReference type="EMBL" id="MBP1970104.1"/>
    </source>
</evidence>
<keyword evidence="3" id="KW-1185">Reference proteome</keyword>